<feature type="domain" description="C3H1-type" evidence="7">
    <location>
        <begin position="294"/>
        <end position="321"/>
    </location>
</feature>
<evidence type="ECO:0000256" key="4">
    <source>
        <dbReference type="PROSITE-ProRule" id="PRU00723"/>
    </source>
</evidence>
<evidence type="ECO:0000256" key="1">
    <source>
        <dbReference type="ARBA" id="ARBA00022723"/>
    </source>
</evidence>
<feature type="compositionally biased region" description="Basic and acidic residues" evidence="6">
    <location>
        <begin position="335"/>
        <end position="349"/>
    </location>
</feature>
<dbReference type="Pfam" id="PF25543">
    <property type="entry name" value="zf-CCCH_tandem"/>
    <property type="match status" value="1"/>
</dbReference>
<keyword evidence="2 4" id="KW-0863">Zinc-finger</keyword>
<name>A0A6A5WJR3_9PLEO</name>
<dbReference type="Proteomes" id="UP000799779">
    <property type="component" value="Unassembled WGS sequence"/>
</dbReference>
<dbReference type="EMBL" id="ML977580">
    <property type="protein sequence ID" value="KAF2001912.1"/>
    <property type="molecule type" value="Genomic_DNA"/>
</dbReference>
<keyword evidence="9" id="KW-1185">Reference proteome</keyword>
<dbReference type="Pfam" id="PF25540">
    <property type="entry name" value="DUF7923"/>
    <property type="match status" value="1"/>
</dbReference>
<dbReference type="Gene3D" id="2.30.30.1190">
    <property type="match status" value="1"/>
</dbReference>
<keyword evidence="3 4" id="KW-0862">Zinc</keyword>
<evidence type="ECO:0000256" key="2">
    <source>
        <dbReference type="ARBA" id="ARBA00022771"/>
    </source>
</evidence>
<feature type="region of interest" description="Disordered" evidence="6">
    <location>
        <begin position="557"/>
        <end position="593"/>
    </location>
</feature>
<sequence length="593" mass="66406">MLDDRELGALDTRLEFFKTSNQTNQDQLQTLLKEHARLLQEYKVLKNRTQAGNEHQIPANVGKDSYVLVVIDGNGYAFEEELAKSGSVGGARAARMLNEAVRKHIDDSLPHLRGRRIMVRVYADFRKLATLGTRKDPEAFLPKFAAFAGGFSTAIDSFDFVPVPGRKGARFKVAASFKVGVEDDTCSHILFAGCHDRSYLAMLQFYSAMRDKITLVRVSEFKSEYSTMGFNHTSFPGLFKWVHMHSSSELSTPSPSVQGQIENRGAHTEQEGPESDDWSENTKAASVAQERQIEADAEPCKFFQKDSCRYGSKCRFQHQILEQRPGLQDNPKSGKWQESRNWRALDTPKDLTSSPTHSRTKSTQEPTIWKKNTSNPSEKQESTPKDEEIWKPSNSPHVIKHGTTMDPSSPSSSLLTSAVSGFIPLNASNQRLDTYLRAPTSTEWDAYTTRFKQRKPCNMYHLQNACAACMCPYDHSPLEPEIKKTLEFVVRKVPCQRGSACRDGACVFGHVCLKKGCEGQNGSGCRMKKKMHGVDMNVEYWVPVEEDLVHGEISEVEAGAGEADQGETGQRETGGWKEDGAVVQEKDADGNWW</sequence>
<feature type="region of interest" description="Disordered" evidence="6">
    <location>
        <begin position="250"/>
        <end position="291"/>
    </location>
</feature>
<dbReference type="PANTHER" id="PTHR37543:SF1">
    <property type="entry name" value="CCCH ZINC FINGER DNA BINDING PROTEIN (AFU_ORTHOLOGUE AFUA_5G12760)"/>
    <property type="match status" value="1"/>
</dbReference>
<dbReference type="SUPFAM" id="SSF90229">
    <property type="entry name" value="CCCH zinc finger"/>
    <property type="match status" value="1"/>
</dbReference>
<evidence type="ECO:0000313" key="8">
    <source>
        <dbReference type="EMBL" id="KAF2001912.1"/>
    </source>
</evidence>
<dbReference type="InterPro" id="IPR000571">
    <property type="entry name" value="Znf_CCCH"/>
</dbReference>
<dbReference type="OrthoDB" id="2270193at2759"/>
<reference evidence="8" key="1">
    <citation type="journal article" date="2020" name="Stud. Mycol.">
        <title>101 Dothideomycetes genomes: a test case for predicting lifestyles and emergence of pathogens.</title>
        <authorList>
            <person name="Haridas S."/>
            <person name="Albert R."/>
            <person name="Binder M."/>
            <person name="Bloem J."/>
            <person name="Labutti K."/>
            <person name="Salamov A."/>
            <person name="Andreopoulos B."/>
            <person name="Baker S."/>
            <person name="Barry K."/>
            <person name="Bills G."/>
            <person name="Bluhm B."/>
            <person name="Cannon C."/>
            <person name="Castanera R."/>
            <person name="Culley D."/>
            <person name="Daum C."/>
            <person name="Ezra D."/>
            <person name="Gonzalez J."/>
            <person name="Henrissat B."/>
            <person name="Kuo A."/>
            <person name="Liang C."/>
            <person name="Lipzen A."/>
            <person name="Lutzoni F."/>
            <person name="Magnuson J."/>
            <person name="Mondo S."/>
            <person name="Nolan M."/>
            <person name="Ohm R."/>
            <person name="Pangilinan J."/>
            <person name="Park H.-J."/>
            <person name="Ramirez L."/>
            <person name="Alfaro M."/>
            <person name="Sun H."/>
            <person name="Tritt A."/>
            <person name="Yoshinaga Y."/>
            <person name="Zwiers L.-H."/>
            <person name="Turgeon B."/>
            <person name="Goodwin S."/>
            <person name="Spatafora J."/>
            <person name="Crous P."/>
            <person name="Grigoriev I."/>
        </authorList>
    </citation>
    <scope>NUCLEOTIDE SEQUENCE</scope>
    <source>
        <strain evidence="8">CBS 123094</strain>
    </source>
</reference>
<dbReference type="PROSITE" id="PS50103">
    <property type="entry name" value="ZF_C3H1"/>
    <property type="match status" value="1"/>
</dbReference>
<feature type="region of interest" description="Disordered" evidence="6">
    <location>
        <begin position="325"/>
        <end position="413"/>
    </location>
</feature>
<keyword evidence="1 4" id="KW-0479">Metal-binding</keyword>
<dbReference type="PANTHER" id="PTHR37543">
    <property type="entry name" value="CCCH ZINC FINGER DNA BINDING PROTEIN (AFU_ORTHOLOGUE AFUA_5G12760)"/>
    <property type="match status" value="1"/>
</dbReference>
<dbReference type="AlphaFoldDB" id="A0A6A5WJR3"/>
<evidence type="ECO:0000256" key="3">
    <source>
        <dbReference type="ARBA" id="ARBA00022833"/>
    </source>
</evidence>
<proteinExistence type="predicted"/>
<accession>A0A6A5WJR3</accession>
<dbReference type="InterPro" id="IPR036855">
    <property type="entry name" value="Znf_CCCH_sf"/>
</dbReference>
<keyword evidence="5" id="KW-0175">Coiled coil</keyword>
<evidence type="ECO:0000256" key="6">
    <source>
        <dbReference type="SAM" id="MobiDB-lite"/>
    </source>
</evidence>
<feature type="compositionally biased region" description="Basic and acidic residues" evidence="6">
    <location>
        <begin position="574"/>
        <end position="593"/>
    </location>
</feature>
<dbReference type="SMART" id="SM00356">
    <property type="entry name" value="ZnF_C3H1"/>
    <property type="match status" value="2"/>
</dbReference>
<gene>
    <name evidence="8" type="ORF">P154DRAFT_489398</name>
</gene>
<evidence type="ECO:0000256" key="5">
    <source>
        <dbReference type="SAM" id="Coils"/>
    </source>
</evidence>
<evidence type="ECO:0000259" key="7">
    <source>
        <dbReference type="PROSITE" id="PS50103"/>
    </source>
</evidence>
<feature type="coiled-coil region" evidence="5">
    <location>
        <begin position="21"/>
        <end position="48"/>
    </location>
</feature>
<dbReference type="Pfam" id="PF25542">
    <property type="entry name" value="zf-CCCH_12"/>
    <property type="match status" value="1"/>
</dbReference>
<dbReference type="GO" id="GO:0008270">
    <property type="term" value="F:zinc ion binding"/>
    <property type="evidence" value="ECO:0007669"/>
    <property type="project" value="UniProtKB-KW"/>
</dbReference>
<feature type="compositionally biased region" description="Polar residues" evidence="6">
    <location>
        <begin position="350"/>
        <end position="377"/>
    </location>
</feature>
<dbReference type="InterPro" id="IPR057654">
    <property type="entry name" value="Znf-CCCH_tandem"/>
</dbReference>
<feature type="zinc finger region" description="C3H1-type" evidence="4">
    <location>
        <begin position="294"/>
        <end position="321"/>
    </location>
</feature>
<evidence type="ECO:0000313" key="9">
    <source>
        <dbReference type="Proteomes" id="UP000799779"/>
    </source>
</evidence>
<protein>
    <recommendedName>
        <fullName evidence="7">C3H1-type domain-containing protein</fullName>
    </recommendedName>
</protein>
<dbReference type="InterPro" id="IPR057683">
    <property type="entry name" value="DUF7923"/>
</dbReference>
<organism evidence="8 9">
    <name type="scientific">Amniculicola lignicola CBS 123094</name>
    <dbReference type="NCBI Taxonomy" id="1392246"/>
    <lineage>
        <taxon>Eukaryota</taxon>
        <taxon>Fungi</taxon>
        <taxon>Dikarya</taxon>
        <taxon>Ascomycota</taxon>
        <taxon>Pezizomycotina</taxon>
        <taxon>Dothideomycetes</taxon>
        <taxon>Pleosporomycetidae</taxon>
        <taxon>Pleosporales</taxon>
        <taxon>Amniculicolaceae</taxon>
        <taxon>Amniculicola</taxon>
    </lineage>
</organism>
<dbReference type="Pfam" id="PF18044">
    <property type="entry name" value="zf-CCCH_4"/>
    <property type="match status" value="1"/>
</dbReference>
<dbReference type="InterPro" id="IPR041367">
    <property type="entry name" value="Znf-CCCH_4"/>
</dbReference>
<feature type="compositionally biased region" description="Basic and acidic residues" evidence="6">
    <location>
        <begin position="378"/>
        <end position="390"/>
    </location>
</feature>